<dbReference type="SUPFAM" id="SSF52402">
    <property type="entry name" value="Adenine nucleotide alpha hydrolases-like"/>
    <property type="match status" value="2"/>
</dbReference>
<sequence>VSTTTKRLGIVVAVDGSPAADAAASWAARDAAMRNVPLTVVHAVATPTATYPPVPYPEALVVRLEDDGKKAIMHAVKIAEDAMPADAKVAIGRELVYSSPAPALINMSDEAEMIVVGTSGRGLLARGVLGSVSSTVVRHAKSPVAVVHDEGLADRQDGPVLLGVDGSLISERATGLAFDEASRRGVDLVALHAWSDVTTEVPYLDWATVEEEAQRSLAESLAGWLERYPDVTVHRLVVRDRPARHLIDEAASAQLVVLGSHGRGGLTGMLLGSVSNTVLHSVRVPVIVARPSES</sequence>
<dbReference type="InterPro" id="IPR051688">
    <property type="entry name" value="USP_A"/>
</dbReference>
<proteinExistence type="inferred from homology"/>
<dbReference type="PANTHER" id="PTHR43010:SF1">
    <property type="entry name" value="USPA DOMAIN-CONTAINING PROTEIN"/>
    <property type="match status" value="1"/>
</dbReference>
<feature type="domain" description="UspA" evidence="2">
    <location>
        <begin position="159"/>
        <end position="290"/>
    </location>
</feature>
<dbReference type="InterPro" id="IPR006016">
    <property type="entry name" value="UspA"/>
</dbReference>
<dbReference type="InterPro" id="IPR006015">
    <property type="entry name" value="Universal_stress_UspA"/>
</dbReference>
<dbReference type="PRINTS" id="PR01438">
    <property type="entry name" value="UNVRSLSTRESS"/>
</dbReference>
<dbReference type="PANTHER" id="PTHR43010">
    <property type="entry name" value="UNIVERSAL STRESS PROTEIN SLR1230"/>
    <property type="match status" value="1"/>
</dbReference>
<evidence type="ECO:0000256" key="1">
    <source>
        <dbReference type="ARBA" id="ARBA00008791"/>
    </source>
</evidence>
<accession>A0A2U3N513</accession>
<feature type="domain" description="UspA" evidence="2">
    <location>
        <begin position="10"/>
        <end position="148"/>
    </location>
</feature>
<organism evidence="3 4">
    <name type="scientific">Mycobacterium terramassiliense</name>
    <dbReference type="NCBI Taxonomy" id="1841859"/>
    <lineage>
        <taxon>Bacteria</taxon>
        <taxon>Bacillati</taxon>
        <taxon>Actinomycetota</taxon>
        <taxon>Actinomycetes</taxon>
        <taxon>Mycobacteriales</taxon>
        <taxon>Mycobacteriaceae</taxon>
        <taxon>Mycobacterium</taxon>
    </lineage>
</organism>
<dbReference type="AlphaFoldDB" id="A0A2U3N513"/>
<evidence type="ECO:0000259" key="2">
    <source>
        <dbReference type="Pfam" id="PF00582"/>
    </source>
</evidence>
<protein>
    <submittedName>
        <fullName evidence="3">Universal stress protein UspA</fullName>
    </submittedName>
</protein>
<keyword evidence="4" id="KW-1185">Reference proteome</keyword>
<evidence type="ECO:0000313" key="3">
    <source>
        <dbReference type="EMBL" id="SPM26611.1"/>
    </source>
</evidence>
<comment type="similarity">
    <text evidence="1">Belongs to the universal stress protein A family.</text>
</comment>
<dbReference type="EMBL" id="FTRV01000008">
    <property type="protein sequence ID" value="SPM26611.1"/>
    <property type="molecule type" value="Genomic_DNA"/>
</dbReference>
<dbReference type="Pfam" id="PF00582">
    <property type="entry name" value="Usp"/>
    <property type="match status" value="2"/>
</dbReference>
<dbReference type="InterPro" id="IPR014729">
    <property type="entry name" value="Rossmann-like_a/b/a_fold"/>
</dbReference>
<name>A0A2U3N513_9MYCO</name>
<dbReference type="Gene3D" id="3.40.50.620">
    <property type="entry name" value="HUPs"/>
    <property type="match status" value="2"/>
</dbReference>
<evidence type="ECO:0000313" key="4">
    <source>
        <dbReference type="Proteomes" id="UP000241595"/>
    </source>
</evidence>
<feature type="non-terminal residue" evidence="3">
    <location>
        <position position="1"/>
    </location>
</feature>
<reference evidence="3 4" key="1">
    <citation type="submission" date="2017-01" db="EMBL/GenBank/DDBJ databases">
        <authorList>
            <consortium name="Urmite Genomes"/>
        </authorList>
    </citation>
    <scope>NUCLEOTIDE SEQUENCE [LARGE SCALE GENOMIC DNA]</scope>
    <source>
        <strain evidence="3 4">AB308</strain>
    </source>
</reference>
<dbReference type="Proteomes" id="UP000241595">
    <property type="component" value="Unassembled WGS sequence"/>
</dbReference>
<gene>
    <name evidence="3" type="ORF">MTAB308_86</name>
</gene>
<dbReference type="STRING" id="1841859.GCA_900157385_00080"/>